<dbReference type="KEGG" id="apuu:APUU_11272S"/>
<dbReference type="GeneID" id="64968449"/>
<evidence type="ECO:0000313" key="3">
    <source>
        <dbReference type="Proteomes" id="UP000654913"/>
    </source>
</evidence>
<evidence type="ECO:0000313" key="2">
    <source>
        <dbReference type="EMBL" id="BCS18444.1"/>
    </source>
</evidence>
<gene>
    <name evidence="2" type="ORF">APUU_11272S</name>
</gene>
<dbReference type="Proteomes" id="UP000654913">
    <property type="component" value="Chromosome 1"/>
</dbReference>
<sequence>MDSAGEAEFERNESTSQLQGHGSLAVQPSRVPVFPINDSGDCNRNAVLPQSGQLPRDELTPEPNGGSKELLSL</sequence>
<feature type="region of interest" description="Disordered" evidence="1">
    <location>
        <begin position="1"/>
        <end position="73"/>
    </location>
</feature>
<protein>
    <submittedName>
        <fullName evidence="2">Uncharacterized protein</fullName>
    </submittedName>
</protein>
<name>A0A7R8AGB7_9EURO</name>
<accession>A0A7R8AGB7</accession>
<dbReference type="EMBL" id="AP024443">
    <property type="protein sequence ID" value="BCS18444.1"/>
    <property type="molecule type" value="Genomic_DNA"/>
</dbReference>
<reference evidence="2" key="2">
    <citation type="submission" date="2021-02" db="EMBL/GenBank/DDBJ databases">
        <title>Aspergillus puulaauensis MK2 genome sequence.</title>
        <authorList>
            <person name="Futagami T."/>
            <person name="Mori K."/>
            <person name="Kadooka C."/>
            <person name="Tanaka T."/>
        </authorList>
    </citation>
    <scope>NUCLEOTIDE SEQUENCE</scope>
    <source>
        <strain evidence="2">MK2</strain>
    </source>
</reference>
<dbReference type="AlphaFoldDB" id="A0A7R8AGB7"/>
<evidence type="ECO:0000256" key="1">
    <source>
        <dbReference type="SAM" id="MobiDB-lite"/>
    </source>
</evidence>
<dbReference type="RefSeq" id="XP_041550638.1">
    <property type="nucleotide sequence ID" value="XM_041696457.1"/>
</dbReference>
<keyword evidence="3" id="KW-1185">Reference proteome</keyword>
<proteinExistence type="predicted"/>
<reference evidence="2" key="1">
    <citation type="submission" date="2021-01" db="EMBL/GenBank/DDBJ databases">
        <authorList>
            <consortium name="Aspergillus puulaauensis MK2 genome sequencing consortium"/>
            <person name="Kazuki M."/>
            <person name="Futagami T."/>
        </authorList>
    </citation>
    <scope>NUCLEOTIDE SEQUENCE</scope>
    <source>
        <strain evidence="2">MK2</strain>
    </source>
</reference>
<organism evidence="2 3">
    <name type="scientific">Aspergillus puulaauensis</name>
    <dbReference type="NCBI Taxonomy" id="1220207"/>
    <lineage>
        <taxon>Eukaryota</taxon>
        <taxon>Fungi</taxon>
        <taxon>Dikarya</taxon>
        <taxon>Ascomycota</taxon>
        <taxon>Pezizomycotina</taxon>
        <taxon>Eurotiomycetes</taxon>
        <taxon>Eurotiomycetidae</taxon>
        <taxon>Eurotiales</taxon>
        <taxon>Aspergillaceae</taxon>
        <taxon>Aspergillus</taxon>
    </lineage>
</organism>